<dbReference type="GO" id="GO:0046872">
    <property type="term" value="F:metal ion binding"/>
    <property type="evidence" value="ECO:0007669"/>
    <property type="project" value="UniProtKB-KW"/>
</dbReference>
<dbReference type="PANTHER" id="PTHR16222">
    <property type="entry name" value="ADP-RIBOSYLGLYCOHYDROLASE"/>
    <property type="match status" value="1"/>
</dbReference>
<keyword evidence="2 4" id="KW-0378">Hydrolase</keyword>
<comment type="caution">
    <text evidence="4">The sequence shown here is derived from an EMBL/GenBank/DDBJ whole genome shotgun (WGS) entry which is preliminary data.</text>
</comment>
<evidence type="ECO:0000313" key="4">
    <source>
        <dbReference type="EMBL" id="KAA5605812.1"/>
    </source>
</evidence>
<sequence length="336" mass="35002">MMKSAALGAFYGVALGDALGMPTQLLSRNQIKDRFGRITRFEDADPDHPIAANMPAGSITDDTEQAILVAEALLDGNGRIDPKDLAQRLTTWEATMRAKGSLDLLGPSTTRALQMIADGATPEESGKYGTTNGAAMRIAPIGIAFDIADPDRFLRGVIDACQVTHNTTIGISSAAAVAAVVSAGLNGAPLPEALEIGAQFAEAGEVHGNWIAGARIPALLRWVRTLAAQTAPDDLPDQLCDLVGTSTASQESVIAAFGLAHGVAAQKTDPLTAVCMAASLGGDTDTIAAILGAMLGAVGGVDIWPEAMRARLRTVNRLDLDPLVDRLLTLRRHPTP</sequence>
<accession>A0A5M6ICG1</accession>
<dbReference type="AlphaFoldDB" id="A0A5M6ICG1"/>
<feature type="binding site" evidence="3">
    <location>
        <position position="61"/>
    </location>
    <ligand>
        <name>Mg(2+)</name>
        <dbReference type="ChEBI" id="CHEBI:18420"/>
        <label>1</label>
    </ligand>
</feature>
<evidence type="ECO:0000313" key="5">
    <source>
        <dbReference type="Proteomes" id="UP000324065"/>
    </source>
</evidence>
<keyword evidence="5" id="KW-1185">Reference proteome</keyword>
<dbReference type="InterPro" id="IPR005502">
    <property type="entry name" value="Ribosyl_crysJ1"/>
</dbReference>
<feature type="binding site" evidence="3">
    <location>
        <position position="285"/>
    </location>
    <ligand>
        <name>Mg(2+)</name>
        <dbReference type="ChEBI" id="CHEBI:18420"/>
        <label>1</label>
    </ligand>
</feature>
<dbReference type="PANTHER" id="PTHR16222:SF24">
    <property type="entry name" value="ADP-RIBOSYLHYDROLASE ARH3"/>
    <property type="match status" value="1"/>
</dbReference>
<dbReference type="RefSeq" id="WP_150062142.1">
    <property type="nucleotide sequence ID" value="NZ_JACHII010000004.1"/>
</dbReference>
<evidence type="ECO:0000256" key="2">
    <source>
        <dbReference type="ARBA" id="ARBA00022801"/>
    </source>
</evidence>
<feature type="binding site" evidence="3">
    <location>
        <position position="60"/>
    </location>
    <ligand>
        <name>Mg(2+)</name>
        <dbReference type="ChEBI" id="CHEBI:18420"/>
        <label>1</label>
    </ligand>
</feature>
<evidence type="ECO:0000256" key="1">
    <source>
        <dbReference type="ARBA" id="ARBA00010702"/>
    </source>
</evidence>
<dbReference type="Proteomes" id="UP000324065">
    <property type="component" value="Unassembled WGS sequence"/>
</dbReference>
<proteinExistence type="inferred from homology"/>
<evidence type="ECO:0000256" key="3">
    <source>
        <dbReference type="PIRSR" id="PIRSR605502-1"/>
    </source>
</evidence>
<dbReference type="SUPFAM" id="SSF101478">
    <property type="entry name" value="ADP-ribosylglycohydrolase"/>
    <property type="match status" value="1"/>
</dbReference>
<dbReference type="InterPro" id="IPR050792">
    <property type="entry name" value="ADP-ribosylglycohydrolase"/>
</dbReference>
<comment type="similarity">
    <text evidence="1">Belongs to the ADP-ribosylglycohydrolase family.</text>
</comment>
<feature type="binding site" evidence="3">
    <location>
        <position position="283"/>
    </location>
    <ligand>
        <name>Mg(2+)</name>
        <dbReference type="ChEBI" id="CHEBI:18420"/>
        <label>1</label>
    </ligand>
</feature>
<organism evidence="4 5">
    <name type="scientific">Roseospira marina</name>
    <dbReference type="NCBI Taxonomy" id="140057"/>
    <lineage>
        <taxon>Bacteria</taxon>
        <taxon>Pseudomonadati</taxon>
        <taxon>Pseudomonadota</taxon>
        <taxon>Alphaproteobacteria</taxon>
        <taxon>Rhodospirillales</taxon>
        <taxon>Rhodospirillaceae</taxon>
        <taxon>Roseospira</taxon>
    </lineage>
</organism>
<gene>
    <name evidence="4" type="ORF">F1188_09375</name>
</gene>
<keyword evidence="3" id="KW-0479">Metal-binding</keyword>
<protein>
    <submittedName>
        <fullName evidence="4">ADP-ribosylglycohydrolase</fullName>
    </submittedName>
</protein>
<dbReference type="OrthoDB" id="9798107at2"/>
<dbReference type="Gene3D" id="1.10.4080.10">
    <property type="entry name" value="ADP-ribosylation/Crystallin J1"/>
    <property type="match status" value="1"/>
</dbReference>
<feature type="binding site" evidence="3">
    <location>
        <position position="62"/>
    </location>
    <ligand>
        <name>Mg(2+)</name>
        <dbReference type="ChEBI" id="CHEBI:18420"/>
        <label>1</label>
    </ligand>
</feature>
<reference evidence="4 5" key="1">
    <citation type="submission" date="2019-09" db="EMBL/GenBank/DDBJ databases">
        <title>Genome sequence of Roseospira marina, one of the more divergent members of the non-sulfur purple photosynthetic bacterial family, the Rhodospirillaceae.</title>
        <authorList>
            <person name="Meyer T."/>
            <person name="Kyndt J."/>
        </authorList>
    </citation>
    <scope>NUCLEOTIDE SEQUENCE [LARGE SCALE GENOMIC DNA]</scope>
    <source>
        <strain evidence="4 5">DSM 15113</strain>
    </source>
</reference>
<dbReference type="GO" id="GO:0016787">
    <property type="term" value="F:hydrolase activity"/>
    <property type="evidence" value="ECO:0007669"/>
    <property type="project" value="UniProtKB-KW"/>
</dbReference>
<dbReference type="Pfam" id="PF03747">
    <property type="entry name" value="ADP_ribosyl_GH"/>
    <property type="match status" value="1"/>
</dbReference>
<comment type="cofactor">
    <cofactor evidence="3">
        <name>Mg(2+)</name>
        <dbReference type="ChEBI" id="CHEBI:18420"/>
    </cofactor>
    <text evidence="3">Binds 2 magnesium ions per subunit.</text>
</comment>
<dbReference type="InterPro" id="IPR036705">
    <property type="entry name" value="Ribosyl_crysJ1_sf"/>
</dbReference>
<dbReference type="EMBL" id="VWPJ01000007">
    <property type="protein sequence ID" value="KAA5605812.1"/>
    <property type="molecule type" value="Genomic_DNA"/>
</dbReference>
<keyword evidence="3" id="KW-0460">Magnesium</keyword>
<name>A0A5M6ICG1_9PROT</name>
<feature type="binding site" evidence="3">
    <location>
        <position position="286"/>
    </location>
    <ligand>
        <name>Mg(2+)</name>
        <dbReference type="ChEBI" id="CHEBI:18420"/>
        <label>1</label>
    </ligand>
</feature>